<gene>
    <name evidence="1" type="ORF">FA95DRAFT_1613550</name>
</gene>
<organism evidence="1 2">
    <name type="scientific">Auriscalpium vulgare</name>
    <dbReference type="NCBI Taxonomy" id="40419"/>
    <lineage>
        <taxon>Eukaryota</taxon>
        <taxon>Fungi</taxon>
        <taxon>Dikarya</taxon>
        <taxon>Basidiomycota</taxon>
        <taxon>Agaricomycotina</taxon>
        <taxon>Agaricomycetes</taxon>
        <taxon>Russulales</taxon>
        <taxon>Auriscalpiaceae</taxon>
        <taxon>Auriscalpium</taxon>
    </lineage>
</organism>
<keyword evidence="2" id="KW-1185">Reference proteome</keyword>
<reference evidence="1" key="1">
    <citation type="submission" date="2021-02" db="EMBL/GenBank/DDBJ databases">
        <authorList>
            <consortium name="DOE Joint Genome Institute"/>
            <person name="Ahrendt S."/>
            <person name="Looney B.P."/>
            <person name="Miyauchi S."/>
            <person name="Morin E."/>
            <person name="Drula E."/>
            <person name="Courty P.E."/>
            <person name="Chicoki N."/>
            <person name="Fauchery L."/>
            <person name="Kohler A."/>
            <person name="Kuo A."/>
            <person name="Labutti K."/>
            <person name="Pangilinan J."/>
            <person name="Lipzen A."/>
            <person name="Riley R."/>
            <person name="Andreopoulos W."/>
            <person name="He G."/>
            <person name="Johnson J."/>
            <person name="Barry K.W."/>
            <person name="Grigoriev I.V."/>
            <person name="Nagy L."/>
            <person name="Hibbett D."/>
            <person name="Henrissat B."/>
            <person name="Matheny P.B."/>
            <person name="Labbe J."/>
            <person name="Martin F."/>
        </authorList>
    </citation>
    <scope>NUCLEOTIDE SEQUENCE</scope>
    <source>
        <strain evidence="1">FP105234-sp</strain>
    </source>
</reference>
<sequence>MEAQQQDILDHNGEAAPQPPHPLVPAQQHAGAIPPGAHLQAHHGLPPPGGMHGAGYPPFPPQIPNGAQWFYGYQNAVQLAPLAYGVGHGVAPPGLAPPGLAHPGFYAPYGPYPPYAFPAGPFSPP</sequence>
<protein>
    <submittedName>
        <fullName evidence="1">Uncharacterized protein</fullName>
    </submittedName>
</protein>
<comment type="caution">
    <text evidence="1">The sequence shown here is derived from an EMBL/GenBank/DDBJ whole genome shotgun (WGS) entry which is preliminary data.</text>
</comment>
<reference evidence="1" key="2">
    <citation type="journal article" date="2022" name="New Phytol.">
        <title>Evolutionary transition to the ectomycorrhizal habit in the genomes of a hyperdiverse lineage of mushroom-forming fungi.</title>
        <authorList>
            <person name="Looney B."/>
            <person name="Miyauchi S."/>
            <person name="Morin E."/>
            <person name="Drula E."/>
            <person name="Courty P.E."/>
            <person name="Kohler A."/>
            <person name="Kuo A."/>
            <person name="LaButti K."/>
            <person name="Pangilinan J."/>
            <person name="Lipzen A."/>
            <person name="Riley R."/>
            <person name="Andreopoulos W."/>
            <person name="He G."/>
            <person name="Johnson J."/>
            <person name="Nolan M."/>
            <person name="Tritt A."/>
            <person name="Barry K.W."/>
            <person name="Grigoriev I.V."/>
            <person name="Nagy L.G."/>
            <person name="Hibbett D."/>
            <person name="Henrissat B."/>
            <person name="Matheny P.B."/>
            <person name="Labbe J."/>
            <person name="Martin F.M."/>
        </authorList>
    </citation>
    <scope>NUCLEOTIDE SEQUENCE</scope>
    <source>
        <strain evidence="1">FP105234-sp</strain>
    </source>
</reference>
<accession>A0ACB8R2A1</accession>
<evidence type="ECO:0000313" key="2">
    <source>
        <dbReference type="Proteomes" id="UP000814033"/>
    </source>
</evidence>
<dbReference type="EMBL" id="MU276559">
    <property type="protein sequence ID" value="KAI0038224.1"/>
    <property type="molecule type" value="Genomic_DNA"/>
</dbReference>
<name>A0ACB8R2A1_9AGAM</name>
<dbReference type="Proteomes" id="UP000814033">
    <property type="component" value="Unassembled WGS sequence"/>
</dbReference>
<evidence type="ECO:0000313" key="1">
    <source>
        <dbReference type="EMBL" id="KAI0038224.1"/>
    </source>
</evidence>
<proteinExistence type="predicted"/>